<dbReference type="SUPFAM" id="SSF52540">
    <property type="entry name" value="P-loop containing nucleoside triphosphate hydrolases"/>
    <property type="match status" value="1"/>
</dbReference>
<organism evidence="2 3">
    <name type="scientific">Staphylococcus pasteuri_A</name>
    <dbReference type="NCBI Taxonomy" id="3062664"/>
    <lineage>
        <taxon>Bacteria</taxon>
        <taxon>Bacillati</taxon>
        <taxon>Bacillota</taxon>
        <taxon>Bacilli</taxon>
        <taxon>Bacillales</taxon>
        <taxon>Staphylococcaceae</taxon>
        <taxon>Staphylococcus</taxon>
    </lineage>
</organism>
<feature type="domain" description="Sigma-54 factor interaction" evidence="1">
    <location>
        <begin position="3"/>
        <end position="66"/>
    </location>
</feature>
<name>A0AAW7YWD1_9STAP</name>
<dbReference type="RefSeq" id="WP_303521896.1">
    <property type="nucleotide sequence ID" value="NZ_JAUOQO010000104.1"/>
</dbReference>
<dbReference type="Pfam" id="PF00158">
    <property type="entry name" value="Sigma54_activat"/>
    <property type="match status" value="1"/>
</dbReference>
<dbReference type="InterPro" id="IPR002078">
    <property type="entry name" value="Sigma_54_int"/>
</dbReference>
<evidence type="ECO:0000259" key="1">
    <source>
        <dbReference type="Pfam" id="PF00158"/>
    </source>
</evidence>
<accession>A0AAW7YWD1</accession>
<dbReference type="Gene3D" id="3.40.50.300">
    <property type="entry name" value="P-loop containing nucleotide triphosphate hydrolases"/>
    <property type="match status" value="1"/>
</dbReference>
<protein>
    <submittedName>
        <fullName evidence="2">Sigma 54-interacting transcriptional regulator</fullName>
    </submittedName>
</protein>
<gene>
    <name evidence="2" type="ORF">Q4528_12970</name>
</gene>
<dbReference type="AlphaFoldDB" id="A0AAW7YWD1"/>
<evidence type="ECO:0000313" key="2">
    <source>
        <dbReference type="EMBL" id="MDO6575021.1"/>
    </source>
</evidence>
<comment type="caution">
    <text evidence="2">The sequence shown here is derived from an EMBL/GenBank/DDBJ whole genome shotgun (WGS) entry which is preliminary data.</text>
</comment>
<dbReference type="Proteomes" id="UP001170310">
    <property type="component" value="Unassembled WGS sequence"/>
</dbReference>
<dbReference type="EMBL" id="JAUOQO010000104">
    <property type="protein sequence ID" value="MDO6575021.1"/>
    <property type="molecule type" value="Genomic_DNA"/>
</dbReference>
<dbReference type="GO" id="GO:0005524">
    <property type="term" value="F:ATP binding"/>
    <property type="evidence" value="ECO:0007669"/>
    <property type="project" value="InterPro"/>
</dbReference>
<feature type="non-terminal residue" evidence="2">
    <location>
        <position position="107"/>
    </location>
</feature>
<dbReference type="InterPro" id="IPR027417">
    <property type="entry name" value="P-loop_NTPase"/>
</dbReference>
<evidence type="ECO:0000313" key="3">
    <source>
        <dbReference type="Proteomes" id="UP001170310"/>
    </source>
</evidence>
<keyword evidence="3" id="KW-1185">Reference proteome</keyword>
<proteinExistence type="predicted"/>
<sequence length="107" mass="11780">MASSDETNNVLNSLKRLVDHPMPTLLFGEAGVGKRFLARLLNELSMGSDERFYSVSCHSQEYSLSEQLAEIAAEQPNTVLLTNIERLKSNEIEDAVSSLTAPQLGIK</sequence>
<reference evidence="2" key="1">
    <citation type="submission" date="2023-07" db="EMBL/GenBank/DDBJ databases">
        <title>Genome content predicts the carbon catabolic preferences of heterotrophic bacteria.</title>
        <authorList>
            <person name="Gralka M."/>
        </authorList>
    </citation>
    <scope>NUCLEOTIDE SEQUENCE</scope>
    <source>
        <strain evidence="2">E2R20</strain>
    </source>
</reference>
<dbReference type="GO" id="GO:0006355">
    <property type="term" value="P:regulation of DNA-templated transcription"/>
    <property type="evidence" value="ECO:0007669"/>
    <property type="project" value="InterPro"/>
</dbReference>